<feature type="compositionally biased region" description="Low complexity" evidence="1">
    <location>
        <begin position="169"/>
        <end position="186"/>
    </location>
</feature>
<keyword evidence="3" id="KW-1185">Reference proteome</keyword>
<reference evidence="2 3" key="1">
    <citation type="submission" date="2020-07" db="EMBL/GenBank/DDBJ databases">
        <title>Genomic Encyclopedia of Type Strains, Phase IV (KMG-V): Genome sequencing to study the core and pangenomes of soil and plant-associated prokaryotes.</title>
        <authorList>
            <person name="Whitman W."/>
        </authorList>
    </citation>
    <scope>NUCLEOTIDE SEQUENCE [LARGE SCALE GENOMIC DNA]</scope>
    <source>
        <strain evidence="2 3">RH2WT43</strain>
    </source>
</reference>
<dbReference type="InterPro" id="IPR009576">
    <property type="entry name" value="Biofilm_formation_YgiB"/>
</dbReference>
<accession>A0A839F336</accession>
<dbReference type="Proteomes" id="UP000550401">
    <property type="component" value="Unassembled WGS sequence"/>
</dbReference>
<evidence type="ECO:0000313" key="3">
    <source>
        <dbReference type="Proteomes" id="UP000550401"/>
    </source>
</evidence>
<dbReference type="EMBL" id="JACGXL010000001">
    <property type="protein sequence ID" value="MBA8886611.1"/>
    <property type="molecule type" value="Genomic_DNA"/>
</dbReference>
<comment type="caution">
    <text evidence="2">The sequence shown here is derived from an EMBL/GenBank/DDBJ whole genome shotgun (WGS) entry which is preliminary data.</text>
</comment>
<gene>
    <name evidence="2" type="ORF">FHW12_000802</name>
</gene>
<dbReference type="RefSeq" id="WP_182529676.1">
    <property type="nucleotide sequence ID" value="NZ_JACGXL010000001.1"/>
</dbReference>
<dbReference type="AlphaFoldDB" id="A0A839F336"/>
<protein>
    <submittedName>
        <fullName evidence="2">Uncharacterized protein YgiB involved in biofilm formation</fullName>
    </submittedName>
</protein>
<sequence length="186" mass="19991">MKRSRRLALIAIGQMPVLLAGCAEEEKLRQGFYTSIEACRSDGNSAEVCDKALKAAADAHANASPKYASREQCVQDYGDLCTERAQGGGVWMPLMAGFMLSQMLGANRSPAYVDANPVYRDRAGRYNERFCDRGDVGCGSSSGGASYGGWRQRPVDIAPNRAITTTRAGFGRSSSERSGWGRSFGG</sequence>
<feature type="region of interest" description="Disordered" evidence="1">
    <location>
        <begin position="165"/>
        <end position="186"/>
    </location>
</feature>
<evidence type="ECO:0000256" key="1">
    <source>
        <dbReference type="SAM" id="MobiDB-lite"/>
    </source>
</evidence>
<name>A0A839F336_9GAMM</name>
<proteinExistence type="predicted"/>
<dbReference type="Pfam" id="PF06693">
    <property type="entry name" value="DUF1190"/>
    <property type="match status" value="1"/>
</dbReference>
<dbReference type="PROSITE" id="PS51257">
    <property type="entry name" value="PROKAR_LIPOPROTEIN"/>
    <property type="match status" value="1"/>
</dbReference>
<organism evidence="2 3">
    <name type="scientific">Dokdonella fugitiva</name>
    <dbReference type="NCBI Taxonomy" id="328517"/>
    <lineage>
        <taxon>Bacteria</taxon>
        <taxon>Pseudomonadati</taxon>
        <taxon>Pseudomonadota</taxon>
        <taxon>Gammaproteobacteria</taxon>
        <taxon>Lysobacterales</taxon>
        <taxon>Rhodanobacteraceae</taxon>
        <taxon>Dokdonella</taxon>
    </lineage>
</organism>
<evidence type="ECO:0000313" key="2">
    <source>
        <dbReference type="EMBL" id="MBA8886611.1"/>
    </source>
</evidence>